<feature type="domain" description="Calcineurin-like phosphoesterase" evidence="1">
    <location>
        <begin position="6"/>
        <end position="191"/>
    </location>
</feature>
<dbReference type="Gene3D" id="3.60.21.10">
    <property type="match status" value="1"/>
</dbReference>
<dbReference type="EMBL" id="CP104013">
    <property type="protein sequence ID" value="UYP47869.1"/>
    <property type="molecule type" value="Genomic_DNA"/>
</dbReference>
<dbReference type="SUPFAM" id="SSF56300">
    <property type="entry name" value="Metallo-dependent phosphatases"/>
    <property type="match status" value="1"/>
</dbReference>
<gene>
    <name evidence="2" type="ORF">NEF87_004154</name>
</gene>
<dbReference type="Pfam" id="PF00149">
    <property type="entry name" value="Metallophos"/>
    <property type="match status" value="1"/>
</dbReference>
<protein>
    <recommendedName>
        <fullName evidence="1">Calcineurin-like phosphoesterase domain-containing protein</fullName>
    </recommendedName>
</protein>
<evidence type="ECO:0000313" key="2">
    <source>
        <dbReference type="EMBL" id="UYP47869.1"/>
    </source>
</evidence>
<dbReference type="InterPro" id="IPR004843">
    <property type="entry name" value="Calcineurin-like_PHP"/>
</dbReference>
<accession>A0ABY6HZ77</accession>
<reference evidence="2" key="1">
    <citation type="submission" date="2022-09" db="EMBL/GenBank/DDBJ databases">
        <title>Actin cytoskeleton and complex cell architecture in an #Asgard archaeon.</title>
        <authorList>
            <person name="Ponce Toledo R.I."/>
            <person name="Schleper C."/>
            <person name="Rodrigues Oliveira T."/>
            <person name="Wollweber F."/>
            <person name="Xu J."/>
            <person name="Rittmann S."/>
            <person name="Klingl A."/>
            <person name="Pilhofer M."/>
        </authorList>
    </citation>
    <scope>NUCLEOTIDE SEQUENCE</scope>
    <source>
        <strain evidence="2">B-35</strain>
    </source>
</reference>
<proteinExistence type="predicted"/>
<evidence type="ECO:0000259" key="1">
    <source>
        <dbReference type="Pfam" id="PF00149"/>
    </source>
</evidence>
<evidence type="ECO:0000313" key="3">
    <source>
        <dbReference type="Proteomes" id="UP001208689"/>
    </source>
</evidence>
<name>A0ABY6HZ77_9ARCH</name>
<dbReference type="CDD" id="cd00838">
    <property type="entry name" value="MPP_superfamily"/>
    <property type="match status" value="1"/>
</dbReference>
<dbReference type="Proteomes" id="UP001208689">
    <property type="component" value="Chromosome"/>
</dbReference>
<sequence length="271" mass="32370">MVEHKKILVISDVHGKIPEMIDFMNMMINTKGEKIDFAVHLGDFWSGRNYDPRSGEQIRGEFQEFDLFKKLPMPLYCLRGNEDLIQPEDVWHLENLWLMEDQEIFKMNDWNVLSIDYQYPGEPSDSEPKHIDYSSKDEIDFIFSHRPPYGILDDTLHFKTHKKLKNTGSPMVRSYYDALKPSLFLFGHFHYSNFFQTDCGLVACLDKLVRLGGANQDEFKYSYALLDPFDQSLEVYWKNRLFFKYSILEQKLSDVSHFDKRNLYFRRRRRK</sequence>
<organism evidence="2 3">
    <name type="scientific">Candidatus Lokiarchaeum ossiferum</name>
    <dbReference type="NCBI Taxonomy" id="2951803"/>
    <lineage>
        <taxon>Archaea</taxon>
        <taxon>Promethearchaeati</taxon>
        <taxon>Promethearchaeota</taxon>
        <taxon>Promethearchaeia</taxon>
        <taxon>Promethearchaeales</taxon>
        <taxon>Promethearchaeaceae</taxon>
        <taxon>Candidatus Lokiarchaeum</taxon>
    </lineage>
</organism>
<keyword evidence="3" id="KW-1185">Reference proteome</keyword>
<dbReference type="InterPro" id="IPR029052">
    <property type="entry name" value="Metallo-depent_PP-like"/>
</dbReference>